<evidence type="ECO:0000313" key="4">
    <source>
        <dbReference type="Proteomes" id="UP000258309"/>
    </source>
</evidence>
<keyword evidence="2" id="KW-0812">Transmembrane</keyword>
<dbReference type="InterPro" id="IPR028000">
    <property type="entry name" value="Pma1"/>
</dbReference>
<dbReference type="Pfam" id="PF14610">
    <property type="entry name" value="Psg1"/>
    <property type="match status" value="1"/>
</dbReference>
<organism evidence="3 4">
    <name type="scientific">Scytalidium lignicola</name>
    <name type="common">Hyphomycete</name>
    <dbReference type="NCBI Taxonomy" id="5539"/>
    <lineage>
        <taxon>Eukaryota</taxon>
        <taxon>Fungi</taxon>
        <taxon>Dikarya</taxon>
        <taxon>Ascomycota</taxon>
        <taxon>Pezizomycotina</taxon>
        <taxon>Leotiomycetes</taxon>
        <taxon>Leotiomycetes incertae sedis</taxon>
        <taxon>Scytalidium</taxon>
    </lineage>
</organism>
<dbReference type="Proteomes" id="UP000258309">
    <property type="component" value="Unassembled WGS sequence"/>
</dbReference>
<keyword evidence="4" id="KW-1185">Reference proteome</keyword>
<feature type="region of interest" description="Disordered" evidence="1">
    <location>
        <begin position="107"/>
        <end position="132"/>
    </location>
</feature>
<protein>
    <submittedName>
        <fullName evidence="3">Uncharacterized protein</fullName>
    </submittedName>
</protein>
<feature type="non-terminal residue" evidence="3">
    <location>
        <position position="397"/>
    </location>
</feature>
<dbReference type="OMA" id="IMGRRNK"/>
<dbReference type="OrthoDB" id="4084551at2759"/>
<dbReference type="EMBL" id="NCSJ02000307">
    <property type="protein sequence ID" value="RFU25756.1"/>
    <property type="molecule type" value="Genomic_DNA"/>
</dbReference>
<feature type="compositionally biased region" description="Basic and acidic residues" evidence="1">
    <location>
        <begin position="328"/>
        <end position="364"/>
    </location>
</feature>
<name>A0A3E2GX93_SCYLI</name>
<dbReference type="AlphaFoldDB" id="A0A3E2GX93"/>
<feature type="region of interest" description="Disordered" evidence="1">
    <location>
        <begin position="313"/>
        <end position="380"/>
    </location>
</feature>
<sequence>MVQHKQHGLKLKYRLARHPAINGAGDVKMHAFSSRSKLIALTVLFCSNAVSAGPVFRRVPQVTESALDPWVSVDASGNPVATYTPRETTIDNVATTINPVPARLTAAPTTTSFSDDKPTVTSDGGTEPTETGGGSYQVCHNANGQFAPFCKPDNGSSVYVGDTYYVTWDTSFFPGPNTTIVVQANYVNASDGGPQAFQSKMVPSSYGFISWTIDKAWMKDMESNNLTLFITSLGTNAVSTPGPTVMVTTAPKPPVYHQPRPQAPKGQSLYIALPTVFGFVLLCLVGGFFFNRKHRHIGLGNVMGRRKGYGVGKSRAQRLGKKGGAIQLRDHDLGGGDAEYRDAPAPEQNRSAEREQYGHARADSDALGSLAGTPTEDRRNFFREEMRRQEEHEGHAL</sequence>
<feature type="compositionally biased region" description="Polar residues" evidence="1">
    <location>
        <begin position="107"/>
        <end position="123"/>
    </location>
</feature>
<comment type="caution">
    <text evidence="3">The sequence shown here is derived from an EMBL/GenBank/DDBJ whole genome shotgun (WGS) entry which is preliminary data.</text>
</comment>
<gene>
    <name evidence="3" type="ORF">B7463_g10588</name>
</gene>
<evidence type="ECO:0000313" key="3">
    <source>
        <dbReference type="EMBL" id="RFU25756.1"/>
    </source>
</evidence>
<proteinExistence type="predicted"/>
<keyword evidence="2" id="KW-1133">Transmembrane helix</keyword>
<keyword evidence="2" id="KW-0472">Membrane</keyword>
<feature type="non-terminal residue" evidence="3">
    <location>
        <position position="1"/>
    </location>
</feature>
<accession>A0A3E2GX93</accession>
<evidence type="ECO:0000256" key="2">
    <source>
        <dbReference type="SAM" id="Phobius"/>
    </source>
</evidence>
<reference evidence="3 4" key="1">
    <citation type="submission" date="2018-05" db="EMBL/GenBank/DDBJ databases">
        <title>Draft genome sequence of Scytalidium lignicola DSM 105466, a ubiquitous saprotrophic fungus.</title>
        <authorList>
            <person name="Buettner E."/>
            <person name="Gebauer A.M."/>
            <person name="Hofrichter M."/>
            <person name="Liers C."/>
            <person name="Kellner H."/>
        </authorList>
    </citation>
    <scope>NUCLEOTIDE SEQUENCE [LARGE SCALE GENOMIC DNA]</scope>
    <source>
        <strain evidence="3 4">DSM 105466</strain>
    </source>
</reference>
<feature type="transmembrane region" description="Helical" evidence="2">
    <location>
        <begin position="269"/>
        <end position="290"/>
    </location>
</feature>
<evidence type="ECO:0000256" key="1">
    <source>
        <dbReference type="SAM" id="MobiDB-lite"/>
    </source>
</evidence>